<evidence type="ECO:0000313" key="4">
    <source>
        <dbReference type="Proteomes" id="UP001432027"/>
    </source>
</evidence>
<feature type="transmembrane region" description="Helical" evidence="1">
    <location>
        <begin position="321"/>
        <end position="340"/>
    </location>
</feature>
<dbReference type="InterPro" id="IPR052728">
    <property type="entry name" value="O2_lipid_transport_reg"/>
</dbReference>
<comment type="caution">
    <text evidence="3">The sequence shown here is derived from an EMBL/GenBank/DDBJ whole genome shotgun (WGS) entry which is preliminary data.</text>
</comment>
<reference evidence="3" key="1">
    <citation type="submission" date="2023-10" db="EMBL/GenBank/DDBJ databases">
        <title>Genome assembly of Pristionchus species.</title>
        <authorList>
            <person name="Yoshida K."/>
            <person name="Sommer R.J."/>
        </authorList>
    </citation>
    <scope>NUCLEOTIDE SEQUENCE</scope>
    <source>
        <strain evidence="3">RS0144</strain>
    </source>
</reference>
<feature type="non-terminal residue" evidence="3">
    <location>
        <position position="1"/>
    </location>
</feature>
<dbReference type="AlphaFoldDB" id="A0AAV5T732"/>
<dbReference type="PANTHER" id="PTHR11161:SF55">
    <property type="entry name" value="NOSE RESISTANT-TO-FLUOXETINE PROTEIN N-TERMINAL DOMAIN-CONTAINING PROTEIN"/>
    <property type="match status" value="1"/>
</dbReference>
<dbReference type="InterPro" id="IPR002656">
    <property type="entry name" value="Acyl_transf_3_dom"/>
</dbReference>
<keyword evidence="1" id="KW-1133">Transmembrane helix</keyword>
<keyword evidence="1" id="KW-0812">Transmembrane</keyword>
<dbReference type="Pfam" id="PF01757">
    <property type="entry name" value="Acyl_transf_3"/>
    <property type="match status" value="1"/>
</dbReference>
<feature type="transmembrane region" description="Helical" evidence="1">
    <location>
        <begin position="401"/>
        <end position="418"/>
    </location>
</feature>
<dbReference type="EMBL" id="BTSX01000003">
    <property type="protein sequence ID" value="GMS90757.1"/>
    <property type="molecule type" value="Genomic_DNA"/>
</dbReference>
<sequence>INSSQDIDMMIKAMIVPTAYLDFYRSALIPSKSIESKKGICKLILVTGVEIFWQVGACLPASCSSAELQNLFRPEAGASINNPICQFSKPGDRTPDIGAGFYVTLTIMGVIVVVCVISGFVDFYFTEKIKDNTISKTLAWRLFMSCSLYSNVSSIFDVSEATKGGQIGPIHCIRFFSMVWVLMSHLFSNYLGVIANPKDALSLARDLTSEAITNGFFSVDSFFFMSGVLLTFLWFKTFSRQPKEVMSPYGWAMFYVHRILRLSPAFYILIIFYTFVLNQMLRDTPLSMNTLITTDYCSETWWVEFLYVHNWVYPQEQCLAYSWYLATDMQMFLVTPLLIIPLAIKPILGLIVAAVIFILSTAANIFLVYYYHWPAGDNWFHPTDPEQTNIEDYNMLMYDSPLIRCPIYIMGMLIGWFLQSRKELKIHPIVYLACWIISLSLMLTVLLGLHDQTNGTDIGIFWRAMYSSLSRPAWGIGLSAIVILCYYGYGGPINAFMSWHIWVPLGRLSYSSYLIHIPIIQLVLSQTKDEVYFSNFIEFFITRLVSITAVTFFFAVFWSSCFELSFGRIEKLLLGGMRAPKHSIEKIETEKKEEKRWE</sequence>
<feature type="transmembrane region" description="Helical" evidence="1">
    <location>
        <begin position="99"/>
        <end position="125"/>
    </location>
</feature>
<feature type="non-terminal residue" evidence="3">
    <location>
        <position position="598"/>
    </location>
</feature>
<feature type="domain" description="Acyltransferase 3" evidence="2">
    <location>
        <begin position="170"/>
        <end position="555"/>
    </location>
</feature>
<feature type="transmembrane region" description="Helical" evidence="1">
    <location>
        <begin position="536"/>
        <end position="558"/>
    </location>
</feature>
<organism evidence="3 4">
    <name type="scientific">Pristionchus entomophagus</name>
    <dbReference type="NCBI Taxonomy" id="358040"/>
    <lineage>
        <taxon>Eukaryota</taxon>
        <taxon>Metazoa</taxon>
        <taxon>Ecdysozoa</taxon>
        <taxon>Nematoda</taxon>
        <taxon>Chromadorea</taxon>
        <taxon>Rhabditida</taxon>
        <taxon>Rhabditina</taxon>
        <taxon>Diplogasteromorpha</taxon>
        <taxon>Diplogasteroidea</taxon>
        <taxon>Neodiplogasteridae</taxon>
        <taxon>Pristionchus</taxon>
    </lineage>
</organism>
<dbReference type="PANTHER" id="PTHR11161">
    <property type="entry name" value="O-ACYLTRANSFERASE"/>
    <property type="match status" value="1"/>
</dbReference>
<feature type="transmembrane region" description="Helical" evidence="1">
    <location>
        <begin position="259"/>
        <end position="281"/>
    </location>
</feature>
<feature type="transmembrane region" description="Helical" evidence="1">
    <location>
        <begin position="469"/>
        <end position="489"/>
    </location>
</feature>
<feature type="transmembrane region" description="Helical" evidence="1">
    <location>
        <begin position="215"/>
        <end position="238"/>
    </location>
</feature>
<dbReference type="GO" id="GO:0016747">
    <property type="term" value="F:acyltransferase activity, transferring groups other than amino-acyl groups"/>
    <property type="evidence" value="ECO:0007669"/>
    <property type="project" value="InterPro"/>
</dbReference>
<name>A0AAV5T732_9BILA</name>
<dbReference type="Proteomes" id="UP001432027">
    <property type="component" value="Unassembled WGS sequence"/>
</dbReference>
<keyword evidence="4" id="KW-1185">Reference proteome</keyword>
<keyword evidence="1" id="KW-0472">Membrane</keyword>
<protein>
    <recommendedName>
        <fullName evidence="2">Acyltransferase 3 domain-containing protein</fullName>
    </recommendedName>
</protein>
<evidence type="ECO:0000313" key="3">
    <source>
        <dbReference type="EMBL" id="GMS90757.1"/>
    </source>
</evidence>
<proteinExistence type="predicted"/>
<gene>
    <name evidence="3" type="ORF">PENTCL1PPCAC_12932</name>
</gene>
<evidence type="ECO:0000259" key="2">
    <source>
        <dbReference type="Pfam" id="PF01757"/>
    </source>
</evidence>
<feature type="transmembrane region" description="Helical" evidence="1">
    <location>
        <begin position="501"/>
        <end position="524"/>
    </location>
</feature>
<feature type="transmembrane region" description="Helical" evidence="1">
    <location>
        <begin position="347"/>
        <end position="371"/>
    </location>
</feature>
<evidence type="ECO:0000256" key="1">
    <source>
        <dbReference type="SAM" id="Phobius"/>
    </source>
</evidence>
<feature type="transmembrane region" description="Helical" evidence="1">
    <location>
        <begin position="430"/>
        <end position="449"/>
    </location>
</feature>
<feature type="transmembrane region" description="Helical" evidence="1">
    <location>
        <begin position="175"/>
        <end position="195"/>
    </location>
</feature>
<accession>A0AAV5T732</accession>